<proteinExistence type="predicted"/>
<accession>G8X3L6</accession>
<dbReference type="KEGG" id="scy:SCATT_50180"/>
<reference evidence="2" key="1">
    <citation type="submission" date="2011-12" db="EMBL/GenBank/DDBJ databases">
        <title>Complete genome sequence of Streptomyces cattleya strain DSM 46488.</title>
        <authorList>
            <person name="Ou H.-Y."/>
            <person name="Li P."/>
            <person name="Zhao C."/>
            <person name="O'Hagan D."/>
            <person name="Deng Z."/>
        </authorList>
    </citation>
    <scope>NUCLEOTIDE SEQUENCE [LARGE SCALE GENOMIC DNA]</scope>
    <source>
        <strain evidence="2">ATCC 35852 / DSM 46488 / JCM 4925 / NBRC 14057 / NRRL 8057</strain>
    </source>
</reference>
<dbReference type="KEGG" id="sct:SCAT_5026"/>
<organism evidence="1 2">
    <name type="scientific">Streptantibioticus cattleyicolor (strain ATCC 35852 / DSM 46488 / JCM 4925 / NBRC 14057 / NRRL 8057)</name>
    <name type="common">Streptomyces cattleya</name>
    <dbReference type="NCBI Taxonomy" id="1003195"/>
    <lineage>
        <taxon>Bacteria</taxon>
        <taxon>Bacillati</taxon>
        <taxon>Actinomycetota</taxon>
        <taxon>Actinomycetes</taxon>
        <taxon>Kitasatosporales</taxon>
        <taxon>Streptomycetaceae</taxon>
        <taxon>Streptantibioticus</taxon>
    </lineage>
</organism>
<dbReference type="PATRIC" id="fig|1003195.11.peg.6449"/>
<dbReference type="AlphaFoldDB" id="F8K0I6"/>
<dbReference type="EMBL" id="CP003219">
    <property type="protein sequence ID" value="AEW97389.1"/>
    <property type="molecule type" value="Genomic_DNA"/>
</dbReference>
<dbReference type="Proteomes" id="UP000007842">
    <property type="component" value="Chromosome"/>
</dbReference>
<protein>
    <submittedName>
        <fullName evidence="1">Uncharacterized protein</fullName>
    </submittedName>
</protein>
<dbReference type="HOGENOM" id="CLU_1874222_0_0_11"/>
<gene>
    <name evidence="1" type="ordered locus">SCATT_50180</name>
</gene>
<name>F8K0I6_STREN</name>
<accession>F8K0I6</accession>
<keyword evidence="2" id="KW-1185">Reference proteome</keyword>
<dbReference type="OrthoDB" id="4244911at2"/>
<evidence type="ECO:0000313" key="1">
    <source>
        <dbReference type="EMBL" id="AEW97389.1"/>
    </source>
</evidence>
<evidence type="ECO:0000313" key="2">
    <source>
        <dbReference type="Proteomes" id="UP000007842"/>
    </source>
</evidence>
<sequence>MCPPGAPGFVQSAKAWLFDLAPARWRYEEALHTHPAELATMIRLHLEAEITAVQTRLRTLRGGAPADGGGTPAVTPAVPEACAVYAREHAWACAMLDQVRLIEDALITACRAAAGRRRAGGAPRRAAVPAPRPATG</sequence>